<dbReference type="AlphaFoldDB" id="A0A6V8LB31"/>
<reference evidence="4 5" key="2">
    <citation type="submission" date="2020-03" db="EMBL/GenBank/DDBJ databases">
        <authorList>
            <person name="Ichikawa N."/>
            <person name="Kimura A."/>
            <person name="Kitahashi Y."/>
            <person name="Uohara A."/>
        </authorList>
    </citation>
    <scope>NUCLEOTIDE SEQUENCE [LARGE SCALE GENOMIC DNA]</scope>
    <source>
        <strain evidence="4 5">NBRC 108638</strain>
    </source>
</reference>
<dbReference type="PROSITE" id="PS51186">
    <property type="entry name" value="GNAT"/>
    <property type="match status" value="2"/>
</dbReference>
<keyword evidence="1" id="KW-0808">Transferase</keyword>
<organism evidence="4 5">
    <name type="scientific">Phytohabitans rumicis</name>
    <dbReference type="NCBI Taxonomy" id="1076125"/>
    <lineage>
        <taxon>Bacteria</taxon>
        <taxon>Bacillati</taxon>
        <taxon>Actinomycetota</taxon>
        <taxon>Actinomycetes</taxon>
        <taxon>Micromonosporales</taxon>
        <taxon>Micromonosporaceae</taxon>
    </lineage>
</organism>
<reference evidence="4 5" key="1">
    <citation type="submission" date="2020-03" db="EMBL/GenBank/DDBJ databases">
        <title>Whole genome shotgun sequence of Phytohabitans rumicis NBRC 108638.</title>
        <authorList>
            <person name="Komaki H."/>
            <person name="Tamura T."/>
        </authorList>
    </citation>
    <scope>NUCLEOTIDE SEQUENCE [LARGE SCALE GENOMIC DNA]</scope>
    <source>
        <strain evidence="4 5">NBRC 108638</strain>
    </source>
</reference>
<keyword evidence="5" id="KW-1185">Reference proteome</keyword>
<evidence type="ECO:0000259" key="3">
    <source>
        <dbReference type="PROSITE" id="PS51186"/>
    </source>
</evidence>
<evidence type="ECO:0000313" key="5">
    <source>
        <dbReference type="Proteomes" id="UP000482960"/>
    </source>
</evidence>
<evidence type="ECO:0000256" key="1">
    <source>
        <dbReference type="ARBA" id="ARBA00022679"/>
    </source>
</evidence>
<dbReference type="Gene3D" id="3.40.630.30">
    <property type="match status" value="1"/>
</dbReference>
<proteinExistence type="predicted"/>
<accession>A0A6V8LB31</accession>
<dbReference type="InterPro" id="IPR016181">
    <property type="entry name" value="Acyl_CoA_acyltransferase"/>
</dbReference>
<comment type="caution">
    <text evidence="4">The sequence shown here is derived from an EMBL/GenBank/DDBJ whole genome shotgun (WGS) entry which is preliminary data.</text>
</comment>
<dbReference type="CDD" id="cd04301">
    <property type="entry name" value="NAT_SF"/>
    <property type="match status" value="1"/>
</dbReference>
<name>A0A6V8LB31_9ACTN</name>
<dbReference type="Proteomes" id="UP000482960">
    <property type="component" value="Unassembled WGS sequence"/>
</dbReference>
<evidence type="ECO:0000313" key="4">
    <source>
        <dbReference type="EMBL" id="GFJ91286.1"/>
    </source>
</evidence>
<dbReference type="GO" id="GO:0016747">
    <property type="term" value="F:acyltransferase activity, transferring groups other than amino-acyl groups"/>
    <property type="evidence" value="ECO:0007669"/>
    <property type="project" value="InterPro"/>
</dbReference>
<dbReference type="Pfam" id="PF00583">
    <property type="entry name" value="Acetyltransf_1"/>
    <property type="match status" value="1"/>
</dbReference>
<feature type="domain" description="N-acetyltransferase" evidence="3">
    <location>
        <begin position="155"/>
        <end position="316"/>
    </location>
</feature>
<protein>
    <recommendedName>
        <fullName evidence="3">N-acetyltransferase domain-containing protein</fullName>
    </recommendedName>
</protein>
<dbReference type="InterPro" id="IPR000182">
    <property type="entry name" value="GNAT_dom"/>
</dbReference>
<dbReference type="EMBL" id="BLPG01000001">
    <property type="protein sequence ID" value="GFJ91286.1"/>
    <property type="molecule type" value="Genomic_DNA"/>
</dbReference>
<dbReference type="PANTHER" id="PTHR43877">
    <property type="entry name" value="AMINOALKYLPHOSPHONATE N-ACETYLTRANSFERASE-RELATED-RELATED"/>
    <property type="match status" value="1"/>
</dbReference>
<dbReference type="InterPro" id="IPR050832">
    <property type="entry name" value="Bact_Acetyltransf"/>
</dbReference>
<feature type="domain" description="N-acetyltransferase" evidence="3">
    <location>
        <begin position="1"/>
        <end position="152"/>
    </location>
</feature>
<dbReference type="PANTHER" id="PTHR43877:SF2">
    <property type="entry name" value="AMINOALKYLPHOSPHONATE N-ACETYLTRANSFERASE-RELATED"/>
    <property type="match status" value="1"/>
</dbReference>
<gene>
    <name evidence="4" type="ORF">Prum_049280</name>
</gene>
<keyword evidence="2" id="KW-0012">Acyltransferase</keyword>
<dbReference type="SUPFAM" id="SSF55729">
    <property type="entry name" value="Acyl-CoA N-acyltransferases (Nat)"/>
    <property type="match status" value="2"/>
</dbReference>
<sequence length="319" mass="34571">MDFRRPTLDDVPAILAVVSDQPDFGADDVREALTAPSFDPARDSWLALAPDGTVVGWAYLDNPNGGDREFVEVYTHPADGGAAQRPLLDLLLARVAERAAEAGHPSVTVRAGALPSEESYIGTLRAAGFEFVKRYARMKRSLADLPPAEPLPPGVMIRLVRADDDADMREFHRILDAAFRDIPDYAPLTYEQWRDKIAALPSVAWDEWFVASVDGEPAGILQSADQAIEQNEGWVKYLGVLRAHRRHGVGAALLAKAFAVYAAKGRDRAGLGVDLTNPTRAASLYTSVGMSPAYEADMYELVIAQGDAVRVGRARSAAT</sequence>
<dbReference type="RefSeq" id="WP_246278040.1">
    <property type="nucleotide sequence ID" value="NZ_BAABJB010000010.1"/>
</dbReference>
<evidence type="ECO:0000256" key="2">
    <source>
        <dbReference type="ARBA" id="ARBA00023315"/>
    </source>
</evidence>